<dbReference type="Gene3D" id="6.10.250.1710">
    <property type="match status" value="1"/>
</dbReference>
<evidence type="ECO:0000256" key="4">
    <source>
        <dbReference type="ARBA" id="ARBA00022753"/>
    </source>
</evidence>
<sequence>MGNTPSRITAQDKAILDLKTQRDKLHQYQRRIEVLTKKETEIARQCLANGDKKRALLALRRKKYQESLLAQTDAQLEQLEQLTRNVESKKDIVFGLQQGSKVLKEIHAEMGGIDKVEKLMGETADAIAYQNEISEMLGGRISNNDEDEVEEELERLAKEVNGPQETTPEPLPVVPGHEPAAPEEEPVVSQEPQRERTALPA</sequence>
<dbReference type="Gene3D" id="1.10.287.1060">
    <property type="entry name" value="ESAT-6-like"/>
    <property type="match status" value="1"/>
</dbReference>
<feature type="region of interest" description="Disordered" evidence="8">
    <location>
        <begin position="141"/>
        <end position="201"/>
    </location>
</feature>
<organism evidence="9 10">
    <name type="scientific">Apiospora hydei</name>
    <dbReference type="NCBI Taxonomy" id="1337664"/>
    <lineage>
        <taxon>Eukaryota</taxon>
        <taxon>Fungi</taxon>
        <taxon>Dikarya</taxon>
        <taxon>Ascomycota</taxon>
        <taxon>Pezizomycotina</taxon>
        <taxon>Sordariomycetes</taxon>
        <taxon>Xylariomycetidae</taxon>
        <taxon>Amphisphaeriales</taxon>
        <taxon>Apiosporaceae</taxon>
        <taxon>Apiospora</taxon>
    </lineage>
</organism>
<accession>A0ABR1XAU8</accession>
<dbReference type="PANTHER" id="PTHR22761">
    <property type="entry name" value="CHARGED MULTIVESICULAR BODY PROTEIN"/>
    <property type="match status" value="1"/>
</dbReference>
<keyword evidence="7" id="KW-0175">Coiled coil</keyword>
<evidence type="ECO:0008006" key="11">
    <source>
        <dbReference type="Google" id="ProtNLM"/>
    </source>
</evidence>
<dbReference type="RefSeq" id="XP_066674565.1">
    <property type="nucleotide sequence ID" value="XM_066804792.1"/>
</dbReference>
<evidence type="ECO:0000256" key="6">
    <source>
        <dbReference type="ARBA" id="ARBA00023136"/>
    </source>
</evidence>
<dbReference type="Proteomes" id="UP001433268">
    <property type="component" value="Unassembled WGS sequence"/>
</dbReference>
<feature type="compositionally biased region" description="Acidic residues" evidence="8">
    <location>
        <begin position="144"/>
        <end position="153"/>
    </location>
</feature>
<evidence type="ECO:0000256" key="8">
    <source>
        <dbReference type="SAM" id="MobiDB-lite"/>
    </source>
</evidence>
<evidence type="ECO:0000313" key="10">
    <source>
        <dbReference type="Proteomes" id="UP001433268"/>
    </source>
</evidence>
<dbReference type="PANTHER" id="PTHR22761:SF5">
    <property type="entry name" value="CHARGED MULTIVESICULAR BODY PROTEIN 6"/>
    <property type="match status" value="1"/>
</dbReference>
<evidence type="ECO:0000256" key="3">
    <source>
        <dbReference type="ARBA" id="ARBA00022448"/>
    </source>
</evidence>
<dbReference type="EMBL" id="JAQQWN010000002">
    <property type="protein sequence ID" value="KAK8093792.1"/>
    <property type="molecule type" value="Genomic_DNA"/>
</dbReference>
<evidence type="ECO:0000256" key="1">
    <source>
        <dbReference type="ARBA" id="ARBA00004608"/>
    </source>
</evidence>
<feature type="compositionally biased region" description="Basic and acidic residues" evidence="8">
    <location>
        <begin position="192"/>
        <end position="201"/>
    </location>
</feature>
<keyword evidence="5" id="KW-0653">Protein transport</keyword>
<comment type="subcellular location">
    <subcellularLocation>
        <location evidence="1">Endosome membrane</location>
    </subcellularLocation>
</comment>
<evidence type="ECO:0000313" key="9">
    <source>
        <dbReference type="EMBL" id="KAK8093792.1"/>
    </source>
</evidence>
<gene>
    <name evidence="9" type="ORF">PG997_000477</name>
</gene>
<feature type="coiled-coil region" evidence="7">
    <location>
        <begin position="62"/>
        <end position="89"/>
    </location>
</feature>
<evidence type="ECO:0000256" key="2">
    <source>
        <dbReference type="ARBA" id="ARBA00006190"/>
    </source>
</evidence>
<keyword evidence="10" id="KW-1185">Reference proteome</keyword>
<dbReference type="GeneID" id="92037852"/>
<keyword evidence="3" id="KW-0813">Transport</keyword>
<dbReference type="InterPro" id="IPR005024">
    <property type="entry name" value="Snf7_fam"/>
</dbReference>
<evidence type="ECO:0000256" key="5">
    <source>
        <dbReference type="ARBA" id="ARBA00022927"/>
    </source>
</evidence>
<keyword evidence="6" id="KW-0472">Membrane</keyword>
<keyword evidence="4" id="KW-0967">Endosome</keyword>
<proteinExistence type="inferred from homology"/>
<evidence type="ECO:0000256" key="7">
    <source>
        <dbReference type="SAM" id="Coils"/>
    </source>
</evidence>
<protein>
    <recommendedName>
        <fullName evidence="11">Charged multivesicular body protein 6</fullName>
    </recommendedName>
</protein>
<dbReference type="Pfam" id="PF03357">
    <property type="entry name" value="Snf7"/>
    <property type="match status" value="1"/>
</dbReference>
<reference evidence="9 10" key="1">
    <citation type="submission" date="2023-01" db="EMBL/GenBank/DDBJ databases">
        <title>Analysis of 21 Apiospora genomes using comparative genomics revels a genus with tremendous synthesis potential of carbohydrate active enzymes and secondary metabolites.</title>
        <authorList>
            <person name="Sorensen T."/>
        </authorList>
    </citation>
    <scope>NUCLEOTIDE SEQUENCE [LARGE SCALE GENOMIC DNA]</scope>
    <source>
        <strain evidence="9 10">CBS 114990</strain>
    </source>
</reference>
<name>A0ABR1XAU8_9PEZI</name>
<comment type="caution">
    <text evidence="9">The sequence shown here is derived from an EMBL/GenBank/DDBJ whole genome shotgun (WGS) entry which is preliminary data.</text>
</comment>
<comment type="similarity">
    <text evidence="2">Belongs to the SNF7 family.</text>
</comment>